<keyword evidence="10" id="KW-1185">Reference proteome</keyword>
<evidence type="ECO:0000256" key="7">
    <source>
        <dbReference type="ARBA" id="ARBA00023136"/>
    </source>
</evidence>
<dbReference type="Pfam" id="PF08660">
    <property type="entry name" value="Alg14"/>
    <property type="match status" value="1"/>
</dbReference>
<evidence type="ECO:0000256" key="6">
    <source>
        <dbReference type="ARBA" id="ARBA00022989"/>
    </source>
</evidence>
<keyword evidence="4 8" id="KW-0812">Transmembrane</keyword>
<dbReference type="EMBL" id="HG806282">
    <property type="protein sequence ID" value="CDW58182.1"/>
    <property type="molecule type" value="Genomic_DNA"/>
</dbReference>
<reference evidence="9" key="1">
    <citation type="submission" date="2014-01" db="EMBL/GenBank/DDBJ databases">
        <authorList>
            <person name="Aslett M."/>
        </authorList>
    </citation>
    <scope>NUCLEOTIDE SEQUENCE</scope>
</reference>
<gene>
    <name evidence="9" type="ORF">TTRE_0000648701</name>
</gene>
<comment type="subcellular location">
    <subcellularLocation>
        <location evidence="1">Endoplasmic reticulum membrane</location>
        <topology evidence="1">Single-pass membrane protein</topology>
    </subcellularLocation>
</comment>
<dbReference type="PANTHER" id="PTHR12154:SF4">
    <property type="entry name" value="UDP-N-ACETYLGLUCOSAMINE TRANSFERASE SUBUNIT ALG14 HOMOLOG"/>
    <property type="match status" value="1"/>
</dbReference>
<organism evidence="9 10">
    <name type="scientific">Trichuris trichiura</name>
    <name type="common">Whipworm</name>
    <name type="synonym">Trichocephalus trichiurus</name>
    <dbReference type="NCBI Taxonomy" id="36087"/>
    <lineage>
        <taxon>Eukaryota</taxon>
        <taxon>Metazoa</taxon>
        <taxon>Ecdysozoa</taxon>
        <taxon>Nematoda</taxon>
        <taxon>Enoplea</taxon>
        <taxon>Dorylaimia</taxon>
        <taxon>Trichinellida</taxon>
        <taxon>Trichuridae</taxon>
        <taxon>Trichuris</taxon>
    </lineage>
</organism>
<protein>
    <recommendedName>
        <fullName evidence="3">UDP-N-acetylglucosamine transferase subunit ALG14</fullName>
    </recommendedName>
</protein>
<evidence type="ECO:0000313" key="10">
    <source>
        <dbReference type="Proteomes" id="UP000030665"/>
    </source>
</evidence>
<keyword evidence="7 8" id="KW-0472">Membrane</keyword>
<dbReference type="AlphaFoldDB" id="A0A077ZCU9"/>
<feature type="transmembrane region" description="Helical" evidence="8">
    <location>
        <begin position="12"/>
        <end position="30"/>
    </location>
</feature>
<comment type="similarity">
    <text evidence="2">Belongs to the ALG14 family.</text>
</comment>
<name>A0A077ZCU9_TRITR</name>
<reference evidence="9" key="2">
    <citation type="submission" date="2014-03" db="EMBL/GenBank/DDBJ databases">
        <title>The whipworm genome and dual-species transcriptomics of an intimate host-pathogen interaction.</title>
        <authorList>
            <person name="Foth B.J."/>
            <person name="Tsai I.J."/>
            <person name="Reid A.J."/>
            <person name="Bancroft A.J."/>
            <person name="Nichol S."/>
            <person name="Tracey A."/>
            <person name="Holroyd N."/>
            <person name="Cotton J.A."/>
            <person name="Stanley E.J."/>
            <person name="Zarowiecki M."/>
            <person name="Liu J.Z."/>
            <person name="Huckvale T."/>
            <person name="Cooper P.J."/>
            <person name="Grencis R.K."/>
            <person name="Berriman M."/>
        </authorList>
    </citation>
    <scope>NUCLEOTIDE SEQUENCE [LARGE SCALE GENOMIC DNA]</scope>
</reference>
<dbReference type="Gene3D" id="3.40.50.2000">
    <property type="entry name" value="Glycogen Phosphorylase B"/>
    <property type="match status" value="1"/>
</dbReference>
<dbReference type="PANTHER" id="PTHR12154">
    <property type="entry name" value="GLYCOSYL TRANSFERASE-RELATED"/>
    <property type="match status" value="1"/>
</dbReference>
<evidence type="ECO:0000313" key="9">
    <source>
        <dbReference type="EMBL" id="CDW58182.1"/>
    </source>
</evidence>
<proteinExistence type="inferred from homology"/>
<dbReference type="GO" id="GO:0006488">
    <property type="term" value="P:dolichol-linked oligosaccharide biosynthetic process"/>
    <property type="evidence" value="ECO:0007669"/>
    <property type="project" value="InterPro"/>
</dbReference>
<dbReference type="STRING" id="36087.A0A077ZCU9"/>
<evidence type="ECO:0000256" key="3">
    <source>
        <dbReference type="ARBA" id="ARBA00017467"/>
    </source>
</evidence>
<dbReference type="GO" id="GO:0043541">
    <property type="term" value="C:UDP-N-acetylglucosamine transferase complex"/>
    <property type="evidence" value="ECO:0007669"/>
    <property type="project" value="TreeGrafter"/>
</dbReference>
<accession>A0A077ZCU9</accession>
<evidence type="ECO:0000256" key="4">
    <source>
        <dbReference type="ARBA" id="ARBA00022692"/>
    </source>
</evidence>
<dbReference type="InterPro" id="IPR013969">
    <property type="entry name" value="Oligosacch_biosynth_Alg14"/>
</dbReference>
<evidence type="ECO:0000256" key="8">
    <source>
        <dbReference type="SAM" id="Phobius"/>
    </source>
</evidence>
<dbReference type="GO" id="GO:0004577">
    <property type="term" value="F:N-acetylglucosaminyldiphosphodolichol N-acetylglucosaminyltransferase activity"/>
    <property type="evidence" value="ECO:0007669"/>
    <property type="project" value="TreeGrafter"/>
</dbReference>
<evidence type="ECO:0000256" key="5">
    <source>
        <dbReference type="ARBA" id="ARBA00022824"/>
    </source>
</evidence>
<keyword evidence="6 8" id="KW-1133">Transmembrane helix</keyword>
<evidence type="ECO:0000256" key="1">
    <source>
        <dbReference type="ARBA" id="ARBA00004389"/>
    </source>
</evidence>
<dbReference type="OrthoDB" id="17098at2759"/>
<evidence type="ECO:0000256" key="2">
    <source>
        <dbReference type="ARBA" id="ARBA00009731"/>
    </source>
</evidence>
<sequence>MLWYEPITTTAMFFYLLPLFFGLLFVLLAYHQRRHSSSTTSRINPVTTCVVLGSGGHTGEMLRLVGALNRNLYAPMLFMVADNDPLSVTKAKDAFGPTVHIVYITRCRQVKQPLASTFFPGIISLLQSFAEIFRMRPELILCNGPGTCIPICMAAFVMDLLLFRTCHIIYVESICRVTTLSLSARILYHSRIADRLFVQWPQLQRKYWRTVYIGRF</sequence>
<keyword evidence="5" id="KW-0256">Endoplasmic reticulum</keyword>
<dbReference type="Proteomes" id="UP000030665">
    <property type="component" value="Unassembled WGS sequence"/>
</dbReference>